<dbReference type="OrthoDB" id="5291305at2"/>
<dbReference type="Pfam" id="PF01973">
    <property type="entry name" value="MptE-like"/>
    <property type="match status" value="1"/>
</dbReference>
<evidence type="ECO:0000259" key="1">
    <source>
        <dbReference type="Pfam" id="PF01973"/>
    </source>
</evidence>
<accession>A0A4Y8Q6P6</accession>
<dbReference type="AlphaFoldDB" id="A0A4Y8Q6P6"/>
<reference evidence="2 3" key="1">
    <citation type="submission" date="2017-03" db="EMBL/GenBank/DDBJ databases">
        <title>Isolation of Levoglucosan Utilizing Bacteria.</title>
        <authorList>
            <person name="Arya A.S."/>
        </authorList>
    </citation>
    <scope>NUCLEOTIDE SEQUENCE [LARGE SCALE GENOMIC DNA]</scope>
    <source>
        <strain evidence="2 3">MEC069</strain>
    </source>
</reference>
<feature type="domain" description="6-hydroxymethylpterin diphosphokinase MptE-like" evidence="1">
    <location>
        <begin position="211"/>
        <end position="380"/>
    </location>
</feature>
<evidence type="ECO:0000313" key="3">
    <source>
        <dbReference type="Proteomes" id="UP000298246"/>
    </source>
</evidence>
<dbReference type="PANTHER" id="PTHR41786:SF1">
    <property type="entry name" value="6-HYDROXYMETHYLPTERIN DIPHOSPHOKINASE MPTE-LIKE DOMAIN-CONTAINING PROTEIN"/>
    <property type="match status" value="1"/>
</dbReference>
<name>A0A4Y8Q6P6_9BACL</name>
<protein>
    <recommendedName>
        <fullName evidence="1">6-hydroxymethylpterin diphosphokinase MptE-like domain-containing protein</fullName>
    </recommendedName>
</protein>
<keyword evidence="3" id="KW-1185">Reference proteome</keyword>
<dbReference type="EMBL" id="MYFO01000008">
    <property type="protein sequence ID" value="TFE88938.1"/>
    <property type="molecule type" value="Genomic_DNA"/>
</dbReference>
<comment type="caution">
    <text evidence="2">The sequence shown here is derived from an EMBL/GenBank/DDBJ whole genome shotgun (WGS) entry which is preliminary data.</text>
</comment>
<sequence length="637" mass="72796">MIFNENMQLCKEKYKNVWTYMDSNAASLAKESVEVKLAKNSLPNISLELNDKTVYLHSQYDPQNEAQKWIEPYLESVKSTKHVFFFGAGMGYHIQLLMSKYPAVNYTIYEPLPAVLFQLLKTKHISVFPLKRLMNIFVGGSVDFYIRHVLDNFSTDVLVIVNPAYERIFPDMTREFMALFKKYVKHKLMNLQTNVGYQQIWTYNVECNFLKILKSQNMISSKKQIFKDKPFVIVAAGPSLEDEYVHLKKIKDDGLAYIFAVGSANKALLANDIMPDAVVSYDPNYGNFEVFKEVFEQKIPLPIVFGSTVGLKTLEDYPGPMLHMFMNQDHLSPYFLEGDNFNKEDVITDAASVAVVALQLVSKLGAELIVLVGQNFSYRNHQYYANGVKYNQRPTYLKDAELSTLIEVEDVDGGVVFTQEAHNVSRRQMEQIIATIPQTTILNTTRGGARIAGAPFETLANIIRNRLTRKDIVNRTWYEGEPTEYDYKSLSAKMEEMKKHHDALDDLILQIAKTLKKLEAAAVGKQAKKTSTLLDQIGKLNRSLYANLYYLIFLEPMVKVQYDFFQKAILEINSIPNIIEKARAVIKPFGAFVLDCQKVMQENEPFYQLIMNNIQTFTAGKLNDHTEGGIQYEHAAD</sequence>
<dbReference type="InterPro" id="IPR002826">
    <property type="entry name" value="MptE-like"/>
</dbReference>
<evidence type="ECO:0000313" key="2">
    <source>
        <dbReference type="EMBL" id="TFE88938.1"/>
    </source>
</evidence>
<dbReference type="Proteomes" id="UP000298246">
    <property type="component" value="Unassembled WGS sequence"/>
</dbReference>
<proteinExistence type="predicted"/>
<dbReference type="RefSeq" id="WP_134751726.1">
    <property type="nucleotide sequence ID" value="NZ_MYFO02000011.1"/>
</dbReference>
<gene>
    <name evidence="2" type="ORF">B5M42_08490</name>
</gene>
<dbReference type="PANTHER" id="PTHR41786">
    <property type="entry name" value="MOTILITY ACCESSORY FACTOR MAF"/>
    <property type="match status" value="1"/>
</dbReference>
<organism evidence="2 3">
    <name type="scientific">Paenibacillus athensensis</name>
    <dbReference type="NCBI Taxonomy" id="1967502"/>
    <lineage>
        <taxon>Bacteria</taxon>
        <taxon>Bacillati</taxon>
        <taxon>Bacillota</taxon>
        <taxon>Bacilli</taxon>
        <taxon>Bacillales</taxon>
        <taxon>Paenibacillaceae</taxon>
        <taxon>Paenibacillus</taxon>
    </lineage>
</organism>